<organism evidence="1">
    <name type="scientific">viral metagenome</name>
    <dbReference type="NCBI Taxonomy" id="1070528"/>
    <lineage>
        <taxon>unclassified sequences</taxon>
        <taxon>metagenomes</taxon>
        <taxon>organismal metagenomes</taxon>
    </lineage>
</organism>
<name>A0A6C0J049_9ZZZZ</name>
<dbReference type="AlphaFoldDB" id="A0A6C0J049"/>
<reference evidence="1" key="1">
    <citation type="journal article" date="2020" name="Nature">
        <title>Giant virus diversity and host interactions through global metagenomics.</title>
        <authorList>
            <person name="Schulz F."/>
            <person name="Roux S."/>
            <person name="Paez-Espino D."/>
            <person name="Jungbluth S."/>
            <person name="Walsh D.A."/>
            <person name="Denef V.J."/>
            <person name="McMahon K.D."/>
            <person name="Konstantinidis K.T."/>
            <person name="Eloe-Fadrosh E.A."/>
            <person name="Kyrpides N.C."/>
            <person name="Woyke T."/>
        </authorList>
    </citation>
    <scope>NUCLEOTIDE SEQUENCE</scope>
    <source>
        <strain evidence="1">GVMAG-M-3300025626-8</strain>
    </source>
</reference>
<evidence type="ECO:0000313" key="1">
    <source>
        <dbReference type="EMBL" id="QHT98190.1"/>
    </source>
</evidence>
<protein>
    <submittedName>
        <fullName evidence="1">Uncharacterized protein</fullName>
    </submittedName>
</protein>
<proteinExistence type="predicted"/>
<dbReference type="EMBL" id="MN740289">
    <property type="protein sequence ID" value="QHT98190.1"/>
    <property type="molecule type" value="Genomic_DNA"/>
</dbReference>
<accession>A0A6C0J049</accession>
<sequence>MDEIIPYGLNVDDTVTVNSLDDLVVDSRFGYSNHHADLNPQIVFASFLDVSFDVYTDYNRVFSKGNTDPLNFTAFNEQYPAASGLGAGLGLKYNTFTFIIHCISPISAIRVMPPCNLQVSISSGPNDIAQIVGVTSSSGTSDESSSELSFLSNASNFIVLDHIGALSLNEIEIFTPTITSTFSTFPILKTGKTLQYLVSSFGSLDVVRKGGLQNETFSIYTVDTGKSFAFTRISHKYFQNLSLEQCYLQEAELYDHILKNTNAIFPLISSIERNCFKHQKMTQNSLNLINKGDDTRMNDLQCSIVSQLQNGTLLFNGIAAPQNFQIIAGIKYIFHPEPVEINGTSVSEVKLNDGESLVFKKHNTAIGIISAAKRTPAEIYKLPDFFMNEVSLNDVLTDILNVSTSLNSLSSDKTPNVGNTISHAAFIDENGKTLSCEESIFLPGDVRAISVYCSDETVPIQILIDGQLKSEIQVSNKRLSIINIEVPTRAGVHSLTTNNGSNVLFRISEKSIIHAPIHPAYYTSGQLERDVFSSSVVKIVAQLNNFDLIDDTTMIARSNSSLISIEDTTFNSYSCTNALFCRKRAVDLKNSGSMWDNFESRWDLCSEHPWLACLDVQNGCCVIHTQINFTNFTFWWYRTSSDDVTVIQGVCCVLIANNKLVVKDSTNTFECDASEIKLSKWNNIAFTNNSFSINGKMIDTTKTLTNTSRIVPAGTVVGTNPNLNLKVLLIQNASNIVLQDFTTERINESEIILEHIDPISSFDMTIICSDSSFDTLIWQNTNTGSLPRQIFKLSSPTTPVSQITGINLPFSISKIELKFTPCGYIRNICSYSDTIPGVIIKNAFENRDIVIDFQRKSVLSVCTNQEQNAVNSEQYYQTNSKVDGTFRYIVETLPSSFYVTPPSLIMMSTSQSTPYSTTQSLLILFNRKIEVFIRDDSTLFTMSGSDGSTTLLKANFCTLLSSQISIPNSFLNLAPSTTYTIHLARARLFQFDGHVPCLETTISFSTA</sequence>